<keyword evidence="2" id="KW-0238">DNA-binding</keyword>
<dbReference type="SMART" id="SM00418">
    <property type="entry name" value="HTH_ARSR"/>
    <property type="match status" value="1"/>
</dbReference>
<keyword evidence="3" id="KW-0804">Transcription</keyword>
<reference evidence="7" key="1">
    <citation type="submission" date="2015-11" db="EMBL/GenBank/DDBJ databases">
        <authorList>
            <consortium name="Cross-ministerial Strategic Innovation Promotion Program (SIP) consortium"/>
            <person name="Tomihama T."/>
            <person name="Ikenaga M."/>
            <person name="Sakai M."/>
            <person name="Okubo T."/>
            <person name="Ikeda S."/>
        </authorList>
    </citation>
    <scope>NUCLEOTIDE SEQUENCE [LARGE SCALE GENOMIC DNA]</scope>
    <source>
        <strain evidence="7">S58</strain>
    </source>
</reference>
<comment type="caution">
    <text evidence="6">The sequence shown here is derived from an EMBL/GenBank/DDBJ whole genome shotgun (WGS) entry which is preliminary data.</text>
</comment>
<evidence type="ECO:0000256" key="1">
    <source>
        <dbReference type="ARBA" id="ARBA00023015"/>
    </source>
</evidence>
<dbReference type="InterPro" id="IPR011991">
    <property type="entry name" value="ArsR-like_HTH"/>
</dbReference>
<dbReference type="InterPro" id="IPR036388">
    <property type="entry name" value="WH-like_DNA-bd_sf"/>
</dbReference>
<dbReference type="NCBIfam" id="NF033788">
    <property type="entry name" value="HTH_metalloreg"/>
    <property type="match status" value="1"/>
</dbReference>
<sequence>MGYACGVDDLSEVAEAIADPVRREILLMLRHGPLAAGEIAGRFPISRPAVSRHLRVLREAGLVADEQIGRHRRYSLVSAPLTRLGTWLALFDTRRTDWSQRLAALETEVHRTRRDRERAAPDRTSSGAPHPRKDTA</sequence>
<reference evidence="6 7" key="2">
    <citation type="journal article" date="2016" name="Genome Announc.">
        <title>Draft Genome Sequences of Streptomyces scabiei S58, Streptomyces turgidiscabies T45, and Streptomyces acidiscabies a10, the Pathogens of Potato Common Scab, Isolated in Japan.</title>
        <authorList>
            <person name="Tomihama T."/>
            <person name="Nishi Y."/>
            <person name="Sakai M."/>
            <person name="Ikenaga M."/>
            <person name="Okubo T."/>
            <person name="Ikeda S."/>
        </authorList>
    </citation>
    <scope>NUCLEOTIDE SEQUENCE [LARGE SCALE GENOMIC DNA]</scope>
    <source>
        <strain evidence="6 7">S58</strain>
    </source>
</reference>
<keyword evidence="1" id="KW-0805">Transcription regulation</keyword>
<dbReference type="Proteomes" id="UP000067448">
    <property type="component" value="Unassembled WGS sequence"/>
</dbReference>
<dbReference type="SUPFAM" id="SSF46785">
    <property type="entry name" value="Winged helix' DNA-binding domain"/>
    <property type="match status" value="1"/>
</dbReference>
<protein>
    <submittedName>
        <fullName evidence="6">Transcriptional repressor SdpR</fullName>
    </submittedName>
</protein>
<evidence type="ECO:0000259" key="5">
    <source>
        <dbReference type="PROSITE" id="PS50987"/>
    </source>
</evidence>
<evidence type="ECO:0000256" key="4">
    <source>
        <dbReference type="SAM" id="MobiDB-lite"/>
    </source>
</evidence>
<dbReference type="Gene3D" id="1.10.10.10">
    <property type="entry name" value="Winged helix-like DNA-binding domain superfamily/Winged helix DNA-binding domain"/>
    <property type="match status" value="1"/>
</dbReference>
<proteinExistence type="predicted"/>
<name>A0A117EC69_STRSC</name>
<dbReference type="GO" id="GO:0003677">
    <property type="term" value="F:DNA binding"/>
    <property type="evidence" value="ECO:0007669"/>
    <property type="project" value="UniProtKB-KW"/>
</dbReference>
<feature type="compositionally biased region" description="Basic and acidic residues" evidence="4">
    <location>
        <begin position="109"/>
        <end position="121"/>
    </location>
</feature>
<dbReference type="InterPro" id="IPR036390">
    <property type="entry name" value="WH_DNA-bd_sf"/>
</dbReference>
<dbReference type="InterPro" id="IPR001845">
    <property type="entry name" value="HTH_ArsR_DNA-bd_dom"/>
</dbReference>
<dbReference type="EMBL" id="BCMM01000003">
    <property type="protein sequence ID" value="GAQ60473.1"/>
    <property type="molecule type" value="Genomic_DNA"/>
</dbReference>
<dbReference type="PROSITE" id="PS50987">
    <property type="entry name" value="HTH_ARSR_2"/>
    <property type="match status" value="1"/>
</dbReference>
<dbReference type="PANTHER" id="PTHR33154:SF33">
    <property type="entry name" value="TRANSCRIPTIONAL REPRESSOR SDPR"/>
    <property type="match status" value="1"/>
</dbReference>
<dbReference type="PRINTS" id="PR00778">
    <property type="entry name" value="HTHARSR"/>
</dbReference>
<dbReference type="Pfam" id="PF01022">
    <property type="entry name" value="HTH_5"/>
    <property type="match status" value="1"/>
</dbReference>
<accession>A0A117EC69</accession>
<reference evidence="7" key="3">
    <citation type="submission" date="2016-02" db="EMBL/GenBank/DDBJ databases">
        <title>Draft genome of pathogenic Streptomyces sp. in Japan.</title>
        <authorList>
            <person name="Tomihama T."/>
            <person name="Ikenaga M."/>
            <person name="Sakai M."/>
            <person name="Okubo T."/>
            <person name="Ikeda S."/>
        </authorList>
    </citation>
    <scope>NUCLEOTIDE SEQUENCE [LARGE SCALE GENOMIC DNA]</scope>
    <source>
        <strain evidence="7">S58</strain>
    </source>
</reference>
<evidence type="ECO:0000313" key="6">
    <source>
        <dbReference type="EMBL" id="GAQ60473.1"/>
    </source>
</evidence>
<dbReference type="GO" id="GO:0003700">
    <property type="term" value="F:DNA-binding transcription factor activity"/>
    <property type="evidence" value="ECO:0007669"/>
    <property type="project" value="InterPro"/>
</dbReference>
<dbReference type="InterPro" id="IPR051081">
    <property type="entry name" value="HTH_MetalResp_TranReg"/>
</dbReference>
<feature type="domain" description="HTH arsR-type" evidence="5">
    <location>
        <begin position="2"/>
        <end position="96"/>
    </location>
</feature>
<organism evidence="6 7">
    <name type="scientific">Streptomyces scabiei</name>
    <dbReference type="NCBI Taxonomy" id="1930"/>
    <lineage>
        <taxon>Bacteria</taxon>
        <taxon>Bacillati</taxon>
        <taxon>Actinomycetota</taxon>
        <taxon>Actinomycetes</taxon>
        <taxon>Kitasatosporales</taxon>
        <taxon>Streptomycetaceae</taxon>
        <taxon>Streptomyces</taxon>
    </lineage>
</organism>
<evidence type="ECO:0000256" key="2">
    <source>
        <dbReference type="ARBA" id="ARBA00023125"/>
    </source>
</evidence>
<dbReference type="AlphaFoldDB" id="A0A117EC69"/>
<dbReference type="CDD" id="cd00090">
    <property type="entry name" value="HTH_ARSR"/>
    <property type="match status" value="1"/>
</dbReference>
<dbReference type="PANTHER" id="PTHR33154">
    <property type="entry name" value="TRANSCRIPTIONAL REGULATOR, ARSR FAMILY"/>
    <property type="match status" value="1"/>
</dbReference>
<gene>
    <name evidence="6" type="primary">sdpR_1</name>
    <name evidence="6" type="ORF">SsS58_00813</name>
</gene>
<feature type="region of interest" description="Disordered" evidence="4">
    <location>
        <begin position="109"/>
        <end position="136"/>
    </location>
</feature>
<evidence type="ECO:0000313" key="7">
    <source>
        <dbReference type="Proteomes" id="UP000067448"/>
    </source>
</evidence>
<evidence type="ECO:0000256" key="3">
    <source>
        <dbReference type="ARBA" id="ARBA00023163"/>
    </source>
</evidence>